<accession>A0A2P6QAY3</accession>
<comment type="caution">
    <text evidence="3">The sequence shown here is derived from an EMBL/GenBank/DDBJ whole genome shotgun (WGS) entry which is preliminary data.</text>
</comment>
<keyword evidence="2" id="KW-0378">Hydrolase</keyword>
<evidence type="ECO:0000256" key="1">
    <source>
        <dbReference type="ARBA" id="ARBA00022722"/>
    </source>
</evidence>
<dbReference type="STRING" id="74649.A0A2P6QAY3"/>
<dbReference type="GO" id="GO:0003676">
    <property type="term" value="F:nucleic acid binding"/>
    <property type="evidence" value="ECO:0007669"/>
    <property type="project" value="InterPro"/>
</dbReference>
<evidence type="ECO:0000313" key="3">
    <source>
        <dbReference type="EMBL" id="PRQ31341.1"/>
    </source>
</evidence>
<dbReference type="SUPFAM" id="SSF53098">
    <property type="entry name" value="Ribonuclease H-like"/>
    <property type="match status" value="1"/>
</dbReference>
<proteinExistence type="predicted"/>
<dbReference type="GO" id="GO:0005737">
    <property type="term" value="C:cytoplasm"/>
    <property type="evidence" value="ECO:0007669"/>
    <property type="project" value="TreeGrafter"/>
</dbReference>
<keyword evidence="1" id="KW-0540">Nuclease</keyword>
<keyword evidence="4" id="KW-1185">Reference proteome</keyword>
<dbReference type="GO" id="GO:0008408">
    <property type="term" value="F:3'-5' exonuclease activity"/>
    <property type="evidence" value="ECO:0007669"/>
    <property type="project" value="TreeGrafter"/>
</dbReference>
<dbReference type="InterPro" id="IPR036397">
    <property type="entry name" value="RNaseH_sf"/>
</dbReference>
<dbReference type="PANTHER" id="PTHR13620:SF80">
    <property type="entry name" value="3'-5' EXONUCLEASE DOMAIN-CONTAINING PROTEIN"/>
    <property type="match status" value="1"/>
</dbReference>
<organism evidence="3 4">
    <name type="scientific">Rosa chinensis</name>
    <name type="common">China rose</name>
    <dbReference type="NCBI Taxonomy" id="74649"/>
    <lineage>
        <taxon>Eukaryota</taxon>
        <taxon>Viridiplantae</taxon>
        <taxon>Streptophyta</taxon>
        <taxon>Embryophyta</taxon>
        <taxon>Tracheophyta</taxon>
        <taxon>Spermatophyta</taxon>
        <taxon>Magnoliopsida</taxon>
        <taxon>eudicotyledons</taxon>
        <taxon>Gunneridae</taxon>
        <taxon>Pentapetalae</taxon>
        <taxon>rosids</taxon>
        <taxon>fabids</taxon>
        <taxon>Rosales</taxon>
        <taxon>Rosaceae</taxon>
        <taxon>Rosoideae</taxon>
        <taxon>Rosoideae incertae sedis</taxon>
        <taxon>Rosa</taxon>
    </lineage>
</organism>
<dbReference type="AlphaFoldDB" id="A0A2P6QAY3"/>
<protein>
    <submittedName>
        <fullName evidence="3">Putative ribonuclease H-like domain-containing protein</fullName>
    </submittedName>
</protein>
<dbReference type="OMA" id="ETENRWC"/>
<dbReference type="EMBL" id="PDCK01000043">
    <property type="protein sequence ID" value="PRQ31341.1"/>
    <property type="molecule type" value="Genomic_DNA"/>
</dbReference>
<sequence>MVLEIAVKFMRPEPRTAVELDVVPKLFHRRAVHDLYTVHVDSTQILTVATRDDNIAGKWLTEVLKSTSSNTKPLNPNPEFRPDSIFVGLIADMDYEVYGPGGLQDHPYELLTFCVGSHCLMYSLPWPDYPGTPKVVKAFFENPRVVVLGRDMAKVANKLKKTHGIEIRKAVDLNELAIRGMKRDDLDLGRYDLDRLAMTVLGKHFDVIRPEEKLYEWWTYEEGIYGQDSYDERLCDEKVKFSTLDTHLCLLIGTALAEAIHGARFSGATKKKKKATKRSQ</sequence>
<dbReference type="InterPro" id="IPR051132">
    <property type="entry name" value="3-5_Exonuclease_domain"/>
</dbReference>
<gene>
    <name evidence="3" type="ORF">RchiOBHm_Chr5g0034401</name>
</gene>
<name>A0A2P6QAY3_ROSCH</name>
<dbReference type="PANTHER" id="PTHR13620">
    <property type="entry name" value="3-5 EXONUCLEASE"/>
    <property type="match status" value="1"/>
</dbReference>
<reference evidence="3 4" key="1">
    <citation type="journal article" date="2018" name="Nat. Genet.">
        <title>The Rosa genome provides new insights in the design of modern roses.</title>
        <authorList>
            <person name="Bendahmane M."/>
        </authorList>
    </citation>
    <scope>NUCLEOTIDE SEQUENCE [LARGE SCALE GENOMIC DNA]</scope>
    <source>
        <strain evidence="4">cv. Old Blush</strain>
    </source>
</reference>
<dbReference type="Gramene" id="PRQ31341">
    <property type="protein sequence ID" value="PRQ31341"/>
    <property type="gene ID" value="RchiOBHm_Chr5g0034401"/>
</dbReference>
<dbReference type="GO" id="GO:0005634">
    <property type="term" value="C:nucleus"/>
    <property type="evidence" value="ECO:0007669"/>
    <property type="project" value="TreeGrafter"/>
</dbReference>
<evidence type="ECO:0000313" key="4">
    <source>
        <dbReference type="Proteomes" id="UP000238479"/>
    </source>
</evidence>
<dbReference type="Proteomes" id="UP000238479">
    <property type="component" value="Chromosome 5"/>
</dbReference>
<dbReference type="InterPro" id="IPR012337">
    <property type="entry name" value="RNaseH-like_sf"/>
</dbReference>
<dbReference type="Gene3D" id="3.30.420.10">
    <property type="entry name" value="Ribonuclease H-like superfamily/Ribonuclease H"/>
    <property type="match status" value="1"/>
</dbReference>
<evidence type="ECO:0000256" key="2">
    <source>
        <dbReference type="ARBA" id="ARBA00022801"/>
    </source>
</evidence>